<dbReference type="EMBL" id="SKFG01000043">
    <property type="protein sequence ID" value="TCZ70974.1"/>
    <property type="molecule type" value="Genomic_DNA"/>
</dbReference>
<protein>
    <submittedName>
        <fullName evidence="1">Uncharacterized protein</fullName>
    </submittedName>
</protein>
<dbReference type="Proteomes" id="UP000295418">
    <property type="component" value="Unassembled WGS sequence"/>
</dbReference>
<evidence type="ECO:0000313" key="1">
    <source>
        <dbReference type="EMBL" id="TCZ70974.1"/>
    </source>
</evidence>
<dbReference type="AlphaFoldDB" id="A0A4R4E2M4"/>
<dbReference type="RefSeq" id="WP_132420410.1">
    <property type="nucleotide sequence ID" value="NZ_SKFG01000043.1"/>
</dbReference>
<comment type="caution">
    <text evidence="1">The sequence shown here is derived from an EMBL/GenBank/DDBJ whole genome shotgun (WGS) entry which is preliminary data.</text>
</comment>
<keyword evidence="2" id="KW-1185">Reference proteome</keyword>
<sequence length="60" mass="6613">MKLVDKALLIDHLAVCIQLADRQQQEHVAAVLQNLKKEVSTGEFDTEFVSIAAKGGNDYV</sequence>
<organism evidence="1 2">
    <name type="scientific">Paenibacillus albiflavus</name>
    <dbReference type="NCBI Taxonomy" id="2545760"/>
    <lineage>
        <taxon>Bacteria</taxon>
        <taxon>Bacillati</taxon>
        <taxon>Bacillota</taxon>
        <taxon>Bacilli</taxon>
        <taxon>Bacillales</taxon>
        <taxon>Paenibacillaceae</taxon>
        <taxon>Paenibacillus</taxon>
    </lineage>
</organism>
<evidence type="ECO:0000313" key="2">
    <source>
        <dbReference type="Proteomes" id="UP000295418"/>
    </source>
</evidence>
<gene>
    <name evidence="1" type="ORF">E0485_23080</name>
</gene>
<proteinExistence type="predicted"/>
<name>A0A4R4E2M4_9BACL</name>
<accession>A0A4R4E2M4</accession>
<reference evidence="1 2" key="1">
    <citation type="submission" date="2019-03" db="EMBL/GenBank/DDBJ databases">
        <authorList>
            <person name="Kim M.K.M."/>
        </authorList>
    </citation>
    <scope>NUCLEOTIDE SEQUENCE [LARGE SCALE GENOMIC DNA]</scope>
    <source>
        <strain evidence="1 2">18JY21-1</strain>
    </source>
</reference>